<sequence length="80" mass="8970">MIRERARAAAQSLNVQDFKASSGWFEKFRKRHSNAFKSISGEAADAYPVDVENFLDTLPAIVAGYTADCIYNPYAIALFY</sequence>
<keyword evidence="2 4" id="KW-0238">DNA-binding</keyword>
<evidence type="ECO:0000313" key="4">
    <source>
        <dbReference type="EMBL" id="KAK9717152.1"/>
    </source>
</evidence>
<keyword evidence="5" id="KW-1185">Reference proteome</keyword>
<dbReference type="InterPro" id="IPR009057">
    <property type="entry name" value="Homeodomain-like_sf"/>
</dbReference>
<proteinExistence type="predicted"/>
<dbReference type="GO" id="GO:0003677">
    <property type="term" value="F:DNA binding"/>
    <property type="evidence" value="ECO:0007669"/>
    <property type="project" value="UniProtKB-KW"/>
</dbReference>
<dbReference type="EMBL" id="JASPKY010000246">
    <property type="protein sequence ID" value="KAK9717152.1"/>
    <property type="molecule type" value="Genomic_DNA"/>
</dbReference>
<feature type="domain" description="HTH CENPB-type" evidence="3">
    <location>
        <begin position="1"/>
        <end position="38"/>
    </location>
</feature>
<dbReference type="SUPFAM" id="SSF46689">
    <property type="entry name" value="Homeodomain-like"/>
    <property type="match status" value="1"/>
</dbReference>
<dbReference type="Pfam" id="PF03221">
    <property type="entry name" value="HTH_Tnp_Tc5"/>
    <property type="match status" value="1"/>
</dbReference>
<dbReference type="InterPro" id="IPR006600">
    <property type="entry name" value="HTH_CenpB_DNA-bd_dom"/>
</dbReference>
<dbReference type="GO" id="GO:0005634">
    <property type="term" value="C:nucleus"/>
    <property type="evidence" value="ECO:0007669"/>
    <property type="project" value="UniProtKB-SubCell"/>
</dbReference>
<evidence type="ECO:0000259" key="3">
    <source>
        <dbReference type="PROSITE" id="PS51253"/>
    </source>
</evidence>
<comment type="caution">
    <text evidence="4">The sequence shown here is derived from an EMBL/GenBank/DDBJ whole genome shotgun (WGS) entry which is preliminary data.</text>
</comment>
<accession>A0AAW1KFX2</accession>
<organism evidence="4 5">
    <name type="scientific">Popillia japonica</name>
    <name type="common">Japanese beetle</name>
    <dbReference type="NCBI Taxonomy" id="7064"/>
    <lineage>
        <taxon>Eukaryota</taxon>
        <taxon>Metazoa</taxon>
        <taxon>Ecdysozoa</taxon>
        <taxon>Arthropoda</taxon>
        <taxon>Hexapoda</taxon>
        <taxon>Insecta</taxon>
        <taxon>Pterygota</taxon>
        <taxon>Neoptera</taxon>
        <taxon>Endopterygota</taxon>
        <taxon>Coleoptera</taxon>
        <taxon>Polyphaga</taxon>
        <taxon>Scarabaeiformia</taxon>
        <taxon>Scarabaeidae</taxon>
        <taxon>Rutelinae</taxon>
        <taxon>Popillia</taxon>
    </lineage>
</organism>
<dbReference type="Proteomes" id="UP001458880">
    <property type="component" value="Unassembled WGS sequence"/>
</dbReference>
<reference evidence="4 5" key="1">
    <citation type="journal article" date="2024" name="BMC Genomics">
        <title>De novo assembly and annotation of Popillia japonica's genome with initial clues to its potential as an invasive pest.</title>
        <authorList>
            <person name="Cucini C."/>
            <person name="Boschi S."/>
            <person name="Funari R."/>
            <person name="Cardaioli E."/>
            <person name="Iannotti N."/>
            <person name="Marturano G."/>
            <person name="Paoli F."/>
            <person name="Bruttini M."/>
            <person name="Carapelli A."/>
            <person name="Frati F."/>
            <person name="Nardi F."/>
        </authorList>
    </citation>
    <scope>NUCLEOTIDE SEQUENCE [LARGE SCALE GENOMIC DNA]</scope>
    <source>
        <strain evidence="4">DMR45628</strain>
    </source>
</reference>
<evidence type="ECO:0000256" key="1">
    <source>
        <dbReference type="ARBA" id="ARBA00004123"/>
    </source>
</evidence>
<evidence type="ECO:0000256" key="2">
    <source>
        <dbReference type="ARBA" id="ARBA00023125"/>
    </source>
</evidence>
<gene>
    <name evidence="4" type="ORF">QE152_g24319</name>
</gene>
<protein>
    <submittedName>
        <fullName evidence="4">Tc5 transposase DNA-binding domain</fullName>
    </submittedName>
</protein>
<comment type="subcellular location">
    <subcellularLocation>
        <location evidence="1">Nucleus</location>
    </subcellularLocation>
</comment>
<dbReference type="AlphaFoldDB" id="A0AAW1KFX2"/>
<name>A0AAW1KFX2_POPJA</name>
<dbReference type="Gene3D" id="1.10.10.60">
    <property type="entry name" value="Homeodomain-like"/>
    <property type="match status" value="1"/>
</dbReference>
<dbReference type="PROSITE" id="PS51253">
    <property type="entry name" value="HTH_CENPB"/>
    <property type="match status" value="1"/>
</dbReference>
<evidence type="ECO:0000313" key="5">
    <source>
        <dbReference type="Proteomes" id="UP001458880"/>
    </source>
</evidence>